<feature type="region of interest" description="Disordered" evidence="1">
    <location>
        <begin position="1"/>
        <end position="26"/>
    </location>
</feature>
<dbReference type="EMBL" id="CCSD01000091">
    <property type="protein sequence ID" value="CDZ90917.1"/>
    <property type="molecule type" value="Genomic_DNA"/>
</dbReference>
<proteinExistence type="predicted"/>
<evidence type="ECO:0000256" key="1">
    <source>
        <dbReference type="SAM" id="MobiDB-lite"/>
    </source>
</evidence>
<name>A0A098BRQ2_9NOCA</name>
<dbReference type="AntiFam" id="ANF00014">
    <property type="entry name" value="tRNA translation"/>
</dbReference>
<protein>
    <submittedName>
        <fullName evidence="2">Uncharacterized protein</fullName>
    </submittedName>
</protein>
<feature type="compositionally biased region" description="Basic and acidic residues" evidence="1">
    <location>
        <begin position="1"/>
        <end position="10"/>
    </location>
</feature>
<dbReference type="Proteomes" id="UP000042997">
    <property type="component" value="Unassembled WGS sequence"/>
</dbReference>
<accession>A0A098BRQ2</accession>
<gene>
    <name evidence="2" type="ORF">RHRU231_770038</name>
</gene>
<organism evidence="2 3">
    <name type="scientific">Rhodococcus ruber</name>
    <dbReference type="NCBI Taxonomy" id="1830"/>
    <lineage>
        <taxon>Bacteria</taxon>
        <taxon>Bacillati</taxon>
        <taxon>Actinomycetota</taxon>
        <taxon>Actinomycetes</taxon>
        <taxon>Mycobacteriales</taxon>
        <taxon>Nocardiaceae</taxon>
        <taxon>Rhodococcus</taxon>
    </lineage>
</organism>
<evidence type="ECO:0000313" key="2">
    <source>
        <dbReference type="EMBL" id="CDZ90917.1"/>
    </source>
</evidence>
<evidence type="ECO:0000313" key="3">
    <source>
        <dbReference type="Proteomes" id="UP000042997"/>
    </source>
</evidence>
<sequence length="70" mass="7688">MSGPGLRREATLTGLEPATSAVTGRRANQLRHRAMLFTCGQTVLHAAILLPQAYPLRDSNPRYRLERAAS</sequence>
<dbReference type="AlphaFoldDB" id="A0A098BRQ2"/>
<reference evidence="2 3" key="1">
    <citation type="journal article" date="2014" name="Genome Announc.">
        <title>Draft Genome Sequence of Propane- and Butane-Oxidizing Actinobacterium Rhodococcus ruber IEGM 231.</title>
        <authorList>
            <person name="Ivshina I.B."/>
            <person name="Kuyukina M.S."/>
            <person name="Krivoruchko A.V."/>
            <person name="Barbe V."/>
            <person name="Fischer C."/>
        </authorList>
    </citation>
    <scope>NUCLEOTIDE SEQUENCE [LARGE SCALE GENOMIC DNA]</scope>
</reference>